<reference evidence="3 4" key="1">
    <citation type="journal article" date="2018" name="Nat. Ecol. Evol.">
        <title>Pezizomycetes genomes reveal the molecular basis of ectomycorrhizal truffle lifestyle.</title>
        <authorList>
            <person name="Murat C."/>
            <person name="Payen T."/>
            <person name="Noel B."/>
            <person name="Kuo A."/>
            <person name="Morin E."/>
            <person name="Chen J."/>
            <person name="Kohler A."/>
            <person name="Krizsan K."/>
            <person name="Balestrini R."/>
            <person name="Da Silva C."/>
            <person name="Montanini B."/>
            <person name="Hainaut M."/>
            <person name="Levati E."/>
            <person name="Barry K.W."/>
            <person name="Belfiori B."/>
            <person name="Cichocki N."/>
            <person name="Clum A."/>
            <person name="Dockter R.B."/>
            <person name="Fauchery L."/>
            <person name="Guy J."/>
            <person name="Iotti M."/>
            <person name="Le Tacon F."/>
            <person name="Lindquist E.A."/>
            <person name="Lipzen A."/>
            <person name="Malagnac F."/>
            <person name="Mello A."/>
            <person name="Molinier V."/>
            <person name="Miyauchi S."/>
            <person name="Poulain J."/>
            <person name="Riccioni C."/>
            <person name="Rubini A."/>
            <person name="Sitrit Y."/>
            <person name="Splivallo R."/>
            <person name="Traeger S."/>
            <person name="Wang M."/>
            <person name="Zifcakova L."/>
            <person name="Wipf D."/>
            <person name="Zambonelli A."/>
            <person name="Paolocci F."/>
            <person name="Nowrousian M."/>
            <person name="Ottonello S."/>
            <person name="Baldrian P."/>
            <person name="Spatafora J.W."/>
            <person name="Henrissat B."/>
            <person name="Nagy L.G."/>
            <person name="Aury J.M."/>
            <person name="Wincker P."/>
            <person name="Grigoriev I.V."/>
            <person name="Bonfante P."/>
            <person name="Martin F.M."/>
        </authorList>
    </citation>
    <scope>NUCLEOTIDE SEQUENCE [LARGE SCALE GENOMIC DNA]</scope>
    <source>
        <strain evidence="3 4">RN42</strain>
    </source>
</reference>
<organism evidence="3 4">
    <name type="scientific">Ascobolus immersus RN42</name>
    <dbReference type="NCBI Taxonomy" id="1160509"/>
    <lineage>
        <taxon>Eukaryota</taxon>
        <taxon>Fungi</taxon>
        <taxon>Dikarya</taxon>
        <taxon>Ascomycota</taxon>
        <taxon>Pezizomycotina</taxon>
        <taxon>Pezizomycetes</taxon>
        <taxon>Pezizales</taxon>
        <taxon>Ascobolaceae</taxon>
        <taxon>Ascobolus</taxon>
    </lineage>
</organism>
<evidence type="ECO:0000313" key="3">
    <source>
        <dbReference type="EMBL" id="RPA80947.1"/>
    </source>
</evidence>
<gene>
    <name evidence="3" type="ORF">BJ508DRAFT_362185</name>
</gene>
<dbReference type="Proteomes" id="UP000275078">
    <property type="component" value="Unassembled WGS sequence"/>
</dbReference>
<keyword evidence="2" id="KW-0472">Membrane</keyword>
<protein>
    <submittedName>
        <fullName evidence="3">Uncharacterized protein</fullName>
    </submittedName>
</protein>
<feature type="transmembrane region" description="Helical" evidence="2">
    <location>
        <begin position="230"/>
        <end position="253"/>
    </location>
</feature>
<evidence type="ECO:0000313" key="4">
    <source>
        <dbReference type="Proteomes" id="UP000275078"/>
    </source>
</evidence>
<feature type="region of interest" description="Disordered" evidence="1">
    <location>
        <begin position="183"/>
        <end position="227"/>
    </location>
</feature>
<evidence type="ECO:0000256" key="1">
    <source>
        <dbReference type="SAM" id="MobiDB-lite"/>
    </source>
</evidence>
<keyword evidence="4" id="KW-1185">Reference proteome</keyword>
<name>A0A3N4I652_ASCIM</name>
<evidence type="ECO:0000256" key="2">
    <source>
        <dbReference type="SAM" id="Phobius"/>
    </source>
</evidence>
<dbReference type="AlphaFoldDB" id="A0A3N4I652"/>
<dbReference type="EMBL" id="ML119683">
    <property type="protein sequence ID" value="RPA80947.1"/>
    <property type="molecule type" value="Genomic_DNA"/>
</dbReference>
<proteinExistence type="predicted"/>
<keyword evidence="2" id="KW-1133">Transmembrane helix</keyword>
<sequence length="333" mass="36538">MATPPAVIPDSPVIVLTEYGLPLRPVGSVEDPPATNGQNDTGTPKFFMVFTKPQNGEAIPVGETYEVMYEFDFIDYRRYPELLSANLYGRYKNEDFSFVLDMLDHGTRTFTDFRPSYKNNGSFLWHPSKSLSTSMVYRMQLDFAETIFVLAEEVPPLRRYLQTYMANGVTFKLKSDFDASEPPTIASQNKTIDNPTSSNGATASTGPAGSKTVQALPEKPPEPSRKSVSIGSIAGGVLGGVFLLAFLLGLYVWRRRRSSRPVSASTGVILNREKAYLEKAPVELDGIPCSEVDGVGLSELDAVKRLSSDGGDVVDLDRLEEGRIDGDDLAITR</sequence>
<keyword evidence="2" id="KW-0812">Transmembrane</keyword>
<accession>A0A3N4I652</accession>
<feature type="compositionally biased region" description="Polar residues" evidence="1">
    <location>
        <begin position="185"/>
        <end position="213"/>
    </location>
</feature>